<dbReference type="EMBL" id="JH719406">
    <property type="protein sequence ID" value="EJF62270.1"/>
    <property type="molecule type" value="Genomic_DNA"/>
</dbReference>
<gene>
    <name evidence="2" type="ORF">DICSQDRAFT_146544</name>
</gene>
<proteinExistence type="predicted"/>
<dbReference type="AlphaFoldDB" id="R7T2F5"/>
<sequence length="745" mass="81203">MDPSSPAPDQPTTAAPQNAPTDALPSSSPNVAPAAAAAAAAEATAAVTPADRPWLTFPPFPKPPQGVELVPFRDFKPLGIHIPQPVEDGAAPPVEVDGLGIATLTLRVHHDLTTMEKRKRKNARTKIAPDGSVVPKRWYEEWAEVEHLRKTSGGPIDPSLPRAERLYQAAADFKSGRLFSPNHSVNQELTQYWDKFRFFVGLISNIQPLSARKKNAAARAMAAQQTTADDGDEELDEMPNARLPMEATIAVAESADIPAGPDVLPASGPARTEEERQHRREYFREVRDTRMDRFLNDPEDVVKVFFSNYASDRGDINSEKFCANAPILVDFFLKFLQRNRVFPEIDRQLRKAIAVTELAQKELPHAILMNKLIPDDFGTGCREIFGAMNGYNIWADNSTSGDEAEEQRATKKQKTDDADAEANNAQTMAAETTETSETIAKDDDPAEDPELLAAKKAEEAAALKAAIGGDEPVEVEVIDADDAGAGSWGNAATTNWGDEEEFWGKSNTAEDWDAGPKVNAIHKFLGPTTLPLTHTTGVVERSTRRIKSKVAPPAPPTRPQPKKGKGKAPAEPAPLHDPDAVERELDAKLAKLTLSAWPVYAVNPNADVQKPRILPDSRGAAVLDDFEGAEVAPGPGTPHNPFKDDIVVYVDPDIADNMWVGMSIEGVFVQLARVDPSVPIEVSLERFNNPWGYNKKVADGAPGVPVAPTRIWYMEEVRAVLPSYHTEMTPLPTDQDVFGEGDDEP</sequence>
<dbReference type="OrthoDB" id="435402at2759"/>
<reference evidence="2 3" key="1">
    <citation type="journal article" date="2012" name="Science">
        <title>The Paleozoic origin of enzymatic lignin decomposition reconstructed from 31 fungal genomes.</title>
        <authorList>
            <person name="Floudas D."/>
            <person name="Binder M."/>
            <person name="Riley R."/>
            <person name="Barry K."/>
            <person name="Blanchette R.A."/>
            <person name="Henrissat B."/>
            <person name="Martinez A.T."/>
            <person name="Otillar R."/>
            <person name="Spatafora J.W."/>
            <person name="Yadav J.S."/>
            <person name="Aerts A."/>
            <person name="Benoit I."/>
            <person name="Boyd A."/>
            <person name="Carlson A."/>
            <person name="Copeland A."/>
            <person name="Coutinho P.M."/>
            <person name="de Vries R.P."/>
            <person name="Ferreira P."/>
            <person name="Findley K."/>
            <person name="Foster B."/>
            <person name="Gaskell J."/>
            <person name="Glotzer D."/>
            <person name="Gorecki P."/>
            <person name="Heitman J."/>
            <person name="Hesse C."/>
            <person name="Hori C."/>
            <person name="Igarashi K."/>
            <person name="Jurgens J.A."/>
            <person name="Kallen N."/>
            <person name="Kersten P."/>
            <person name="Kohler A."/>
            <person name="Kuees U."/>
            <person name="Kumar T.K.A."/>
            <person name="Kuo A."/>
            <person name="LaButti K."/>
            <person name="Larrondo L.F."/>
            <person name="Lindquist E."/>
            <person name="Ling A."/>
            <person name="Lombard V."/>
            <person name="Lucas S."/>
            <person name="Lundell T."/>
            <person name="Martin R."/>
            <person name="McLaughlin D.J."/>
            <person name="Morgenstern I."/>
            <person name="Morin E."/>
            <person name="Murat C."/>
            <person name="Nagy L.G."/>
            <person name="Nolan M."/>
            <person name="Ohm R.A."/>
            <person name="Patyshakuliyeva A."/>
            <person name="Rokas A."/>
            <person name="Ruiz-Duenas F.J."/>
            <person name="Sabat G."/>
            <person name="Salamov A."/>
            <person name="Samejima M."/>
            <person name="Schmutz J."/>
            <person name="Slot J.C."/>
            <person name="St John F."/>
            <person name="Stenlid J."/>
            <person name="Sun H."/>
            <person name="Sun S."/>
            <person name="Syed K."/>
            <person name="Tsang A."/>
            <person name="Wiebenga A."/>
            <person name="Young D."/>
            <person name="Pisabarro A."/>
            <person name="Eastwood D.C."/>
            <person name="Martin F."/>
            <person name="Cullen D."/>
            <person name="Grigoriev I.V."/>
            <person name="Hibbett D.S."/>
        </authorList>
    </citation>
    <scope>NUCLEOTIDE SEQUENCE [LARGE SCALE GENOMIC DNA]</scope>
    <source>
        <strain evidence="2 3">LYAD-421 SS1</strain>
    </source>
</reference>
<dbReference type="Proteomes" id="UP000053319">
    <property type="component" value="Unassembled WGS sequence"/>
</dbReference>
<dbReference type="KEGG" id="dsq:DICSQDRAFT_146544"/>
<accession>R7T2F5</accession>
<dbReference type="RefSeq" id="XP_007364982.1">
    <property type="nucleotide sequence ID" value="XM_007364920.1"/>
</dbReference>
<feature type="compositionally biased region" description="Low complexity" evidence="1">
    <location>
        <begin position="421"/>
        <end position="438"/>
    </location>
</feature>
<dbReference type="GO" id="GO:0031047">
    <property type="term" value="P:regulatory ncRNA-mediated gene silencing"/>
    <property type="evidence" value="ECO:0007669"/>
    <property type="project" value="InterPro"/>
</dbReference>
<dbReference type="InterPro" id="IPR018606">
    <property type="entry name" value="Arb1"/>
</dbReference>
<feature type="compositionally biased region" description="Low complexity" evidence="1">
    <location>
        <begin position="10"/>
        <end position="23"/>
    </location>
</feature>
<dbReference type="Pfam" id="PF09692">
    <property type="entry name" value="Arb1"/>
    <property type="match status" value="1"/>
</dbReference>
<protein>
    <submittedName>
        <fullName evidence="2">Uncharacterized protein</fullName>
    </submittedName>
</protein>
<evidence type="ECO:0000313" key="3">
    <source>
        <dbReference type="Proteomes" id="UP000053319"/>
    </source>
</evidence>
<dbReference type="GeneID" id="18836596"/>
<feature type="compositionally biased region" description="Basic and acidic residues" evidence="1">
    <location>
        <begin position="406"/>
        <end position="417"/>
    </location>
</feature>
<feature type="region of interest" description="Disordered" evidence="1">
    <location>
        <begin position="398"/>
        <end position="445"/>
    </location>
</feature>
<dbReference type="HOGENOM" id="CLU_015635_0_0_1"/>
<evidence type="ECO:0000313" key="2">
    <source>
        <dbReference type="EMBL" id="EJF62270.1"/>
    </source>
</evidence>
<evidence type="ECO:0000256" key="1">
    <source>
        <dbReference type="SAM" id="MobiDB-lite"/>
    </source>
</evidence>
<feature type="region of interest" description="Disordered" evidence="1">
    <location>
        <begin position="1"/>
        <end position="32"/>
    </location>
</feature>
<dbReference type="OMA" id="FWYMEQV"/>
<organism evidence="2 3">
    <name type="scientific">Dichomitus squalens (strain LYAD-421)</name>
    <name type="common">Western red white-rot fungus</name>
    <dbReference type="NCBI Taxonomy" id="732165"/>
    <lineage>
        <taxon>Eukaryota</taxon>
        <taxon>Fungi</taxon>
        <taxon>Dikarya</taxon>
        <taxon>Basidiomycota</taxon>
        <taxon>Agaricomycotina</taxon>
        <taxon>Agaricomycetes</taxon>
        <taxon>Polyporales</taxon>
        <taxon>Polyporaceae</taxon>
        <taxon>Dichomitus</taxon>
    </lineage>
</organism>
<feature type="region of interest" description="Disordered" evidence="1">
    <location>
        <begin position="537"/>
        <end position="577"/>
    </location>
</feature>
<name>R7T2F5_DICSQ</name>
<dbReference type="GO" id="GO:0033167">
    <property type="term" value="C:ARC complex"/>
    <property type="evidence" value="ECO:0007669"/>
    <property type="project" value="InterPro"/>
</dbReference>